<evidence type="ECO:0000259" key="7">
    <source>
        <dbReference type="Pfam" id="PF05236"/>
    </source>
</evidence>
<dbReference type="EMBL" id="HBDZ01002114">
    <property type="protein sequence ID" value="CAD8230767.1"/>
    <property type="molecule type" value="Transcribed_RNA"/>
</dbReference>
<reference evidence="8" key="1">
    <citation type="submission" date="2021-01" db="EMBL/GenBank/DDBJ databases">
        <authorList>
            <person name="Corre E."/>
            <person name="Pelletier E."/>
            <person name="Niang G."/>
            <person name="Scheremetjew M."/>
            <person name="Finn R."/>
            <person name="Kale V."/>
            <person name="Holt S."/>
            <person name="Cochrane G."/>
            <person name="Meng A."/>
            <person name="Brown T."/>
            <person name="Cohen L."/>
        </authorList>
    </citation>
    <scope>NUCLEOTIDE SEQUENCE</scope>
    <source>
        <strain evidence="8">CCMP1413</strain>
    </source>
</reference>
<evidence type="ECO:0000256" key="2">
    <source>
        <dbReference type="ARBA" id="ARBA00006178"/>
    </source>
</evidence>
<organism evidence="8">
    <name type="scientific">Prasinoderma coloniale</name>
    <dbReference type="NCBI Taxonomy" id="156133"/>
    <lineage>
        <taxon>Eukaryota</taxon>
        <taxon>Viridiplantae</taxon>
        <taxon>Prasinodermophyta</taxon>
        <taxon>Prasinodermophyceae</taxon>
        <taxon>Prasinodermales</taxon>
        <taxon>Prasinodermaceae</taxon>
        <taxon>Prasinoderma</taxon>
    </lineage>
</organism>
<feature type="region of interest" description="Disordered" evidence="6">
    <location>
        <begin position="327"/>
        <end position="370"/>
    </location>
</feature>
<feature type="region of interest" description="Disordered" evidence="6">
    <location>
        <begin position="165"/>
        <end position="196"/>
    </location>
</feature>
<evidence type="ECO:0000256" key="1">
    <source>
        <dbReference type="ARBA" id="ARBA00004123"/>
    </source>
</evidence>
<feature type="domain" description="Transcription initiation factor TFIID component TAF4 C-terminal" evidence="7">
    <location>
        <begin position="196"/>
        <end position="456"/>
    </location>
</feature>
<evidence type="ECO:0000313" key="8">
    <source>
        <dbReference type="EMBL" id="CAD8230767.1"/>
    </source>
</evidence>
<dbReference type="GO" id="GO:0003677">
    <property type="term" value="F:DNA binding"/>
    <property type="evidence" value="ECO:0007669"/>
    <property type="project" value="TreeGrafter"/>
</dbReference>
<proteinExistence type="inferred from homology"/>
<accession>A0A7R9XWL4</accession>
<keyword evidence="4" id="KW-0804">Transcription</keyword>
<feature type="compositionally biased region" description="Basic and acidic residues" evidence="6">
    <location>
        <begin position="327"/>
        <end position="347"/>
    </location>
</feature>
<gene>
    <name evidence="8" type="ORF">PCOL08062_LOCUS1676</name>
</gene>
<feature type="compositionally biased region" description="Basic and acidic residues" evidence="6">
    <location>
        <begin position="182"/>
        <end position="196"/>
    </location>
</feature>
<evidence type="ECO:0000256" key="3">
    <source>
        <dbReference type="ARBA" id="ARBA00023015"/>
    </source>
</evidence>
<keyword evidence="5" id="KW-0539">Nucleus</keyword>
<feature type="compositionally biased region" description="Basic and acidic residues" evidence="6">
    <location>
        <begin position="354"/>
        <end position="367"/>
    </location>
</feature>
<feature type="compositionally biased region" description="Basic and acidic residues" evidence="6">
    <location>
        <begin position="225"/>
        <end position="244"/>
    </location>
</feature>
<dbReference type="GO" id="GO:0006367">
    <property type="term" value="P:transcription initiation at RNA polymerase II promoter"/>
    <property type="evidence" value="ECO:0007669"/>
    <property type="project" value="TreeGrafter"/>
</dbReference>
<protein>
    <recommendedName>
        <fullName evidence="7">Transcription initiation factor TFIID component TAF4 C-terminal domain-containing protein</fullName>
    </recommendedName>
</protein>
<evidence type="ECO:0000256" key="4">
    <source>
        <dbReference type="ARBA" id="ARBA00023163"/>
    </source>
</evidence>
<dbReference type="GO" id="GO:0016251">
    <property type="term" value="F:RNA polymerase II general transcription initiation factor activity"/>
    <property type="evidence" value="ECO:0007669"/>
    <property type="project" value="TreeGrafter"/>
</dbReference>
<dbReference type="InterPro" id="IPR007900">
    <property type="entry name" value="TAF4_C"/>
</dbReference>
<evidence type="ECO:0000256" key="5">
    <source>
        <dbReference type="ARBA" id="ARBA00023242"/>
    </source>
</evidence>
<dbReference type="PANTHER" id="PTHR15138:SF14">
    <property type="entry name" value="TRANSCRIPTION INITIATION FACTOR TFIID SUBUNIT 4"/>
    <property type="match status" value="1"/>
</dbReference>
<sequence>MAAEEAPELGMRWIERVRADLAGNAEALATLDGFREEFEMMQNEGMLHNDLLTLYDGDEGRLRKVTEGDAAPTADGGGGGDAGVAVAGGGGVAAAEAPEQGQAAPALTLEQQVQLAAEKVQAQGDVAPMDVEAPTQTPAAAAPGGLVVSLTEPPVDAEVIHPPLVAPAPAPADGAAPEGAPDEQKEKQMKELAKPDTLKAAGVDERNEAQALLEQYQFVSAEEQDERRRGERESREAEKTTVADPKTLRARVDRAARERGLSSVHLDCLRLHGLAIEHLYNGLLHKAIAMCEHSRGEGDHELPQMHRETTSNVSRALRMVERREQLNAEHLEQERKLAEANRKRPREDEDPEEAALREKQRQEEEARKHSKVVNEVAFAATGMQADMSRWTAAAKAAQGKGEDKGAAGGSSAAGDVGGAGESDDQPPQRKRVITLATLIAVLQREPMGARSSLLSRRRYMS</sequence>
<comment type="similarity">
    <text evidence="2">Belongs to the TAF4 family.</text>
</comment>
<name>A0A7R9XWL4_9VIRI</name>
<evidence type="ECO:0000256" key="6">
    <source>
        <dbReference type="SAM" id="MobiDB-lite"/>
    </source>
</evidence>
<feature type="region of interest" description="Disordered" evidence="6">
    <location>
        <begin position="394"/>
        <end position="430"/>
    </location>
</feature>
<dbReference type="Pfam" id="PF05236">
    <property type="entry name" value="TAF4"/>
    <property type="match status" value="1"/>
</dbReference>
<comment type="subcellular location">
    <subcellularLocation>
        <location evidence="1">Nucleus</location>
    </subcellularLocation>
</comment>
<keyword evidence="3" id="KW-0805">Transcription regulation</keyword>
<dbReference type="GO" id="GO:0005669">
    <property type="term" value="C:transcription factor TFIID complex"/>
    <property type="evidence" value="ECO:0007669"/>
    <property type="project" value="InterPro"/>
</dbReference>
<dbReference type="AlphaFoldDB" id="A0A7R9XWL4"/>
<feature type="region of interest" description="Disordered" evidence="6">
    <location>
        <begin position="215"/>
        <end position="244"/>
    </location>
</feature>
<dbReference type="InterPro" id="IPR045144">
    <property type="entry name" value="TAF4"/>
</dbReference>
<dbReference type="PANTHER" id="PTHR15138">
    <property type="entry name" value="TRANSCRIPTION INITIATION FACTOR TFIID SUBUNIT 4"/>
    <property type="match status" value="1"/>
</dbReference>